<evidence type="ECO:0000256" key="1">
    <source>
        <dbReference type="ARBA" id="ARBA00022723"/>
    </source>
</evidence>
<dbReference type="Pfam" id="PF00096">
    <property type="entry name" value="zf-C2H2"/>
    <property type="match status" value="1"/>
</dbReference>
<feature type="compositionally biased region" description="Acidic residues" evidence="6">
    <location>
        <begin position="415"/>
        <end position="425"/>
    </location>
</feature>
<keyword evidence="2" id="KW-0677">Repeat</keyword>
<dbReference type="PROSITE" id="PS50157">
    <property type="entry name" value="ZINC_FINGER_C2H2_2"/>
    <property type="match status" value="1"/>
</dbReference>
<feature type="compositionally biased region" description="Polar residues" evidence="6">
    <location>
        <begin position="460"/>
        <end position="470"/>
    </location>
</feature>
<evidence type="ECO:0000256" key="6">
    <source>
        <dbReference type="SAM" id="MobiDB-lite"/>
    </source>
</evidence>
<feature type="compositionally biased region" description="Polar residues" evidence="6">
    <location>
        <begin position="269"/>
        <end position="278"/>
    </location>
</feature>
<feature type="compositionally biased region" description="Polar residues" evidence="6">
    <location>
        <begin position="484"/>
        <end position="501"/>
    </location>
</feature>
<evidence type="ECO:0000256" key="2">
    <source>
        <dbReference type="ARBA" id="ARBA00022737"/>
    </source>
</evidence>
<proteinExistence type="predicted"/>
<protein>
    <submittedName>
        <fullName evidence="8">Zinc finger protein 740</fullName>
    </submittedName>
</protein>
<feature type="region of interest" description="Disordered" evidence="6">
    <location>
        <begin position="264"/>
        <end position="285"/>
    </location>
</feature>
<feature type="compositionally biased region" description="Basic residues" evidence="6">
    <location>
        <begin position="536"/>
        <end position="546"/>
    </location>
</feature>
<dbReference type="EMBL" id="LN483345">
    <property type="protein sequence ID" value="CDZ98831.1"/>
    <property type="molecule type" value="Genomic_DNA"/>
</dbReference>
<dbReference type="SMART" id="SM00355">
    <property type="entry name" value="ZnF_C2H2"/>
    <property type="match status" value="2"/>
</dbReference>
<reference evidence="8" key="1">
    <citation type="submission" date="2014-08" db="EMBL/GenBank/DDBJ databases">
        <authorList>
            <person name="Sharma Rahul"/>
            <person name="Thines Marco"/>
        </authorList>
    </citation>
    <scope>NUCLEOTIDE SEQUENCE</scope>
</reference>
<dbReference type="GO" id="GO:0000981">
    <property type="term" value="F:DNA-binding transcription factor activity, RNA polymerase II-specific"/>
    <property type="evidence" value="ECO:0007669"/>
    <property type="project" value="TreeGrafter"/>
</dbReference>
<dbReference type="GO" id="GO:0031519">
    <property type="term" value="C:PcG protein complex"/>
    <property type="evidence" value="ECO:0007669"/>
    <property type="project" value="TreeGrafter"/>
</dbReference>
<dbReference type="AlphaFoldDB" id="A0A0F7SIQ0"/>
<feature type="domain" description="C2H2-type" evidence="7">
    <location>
        <begin position="561"/>
        <end position="588"/>
    </location>
</feature>
<dbReference type="GO" id="GO:0000785">
    <property type="term" value="C:chromatin"/>
    <property type="evidence" value="ECO:0007669"/>
    <property type="project" value="TreeGrafter"/>
</dbReference>
<sequence>MSFELCRRNFEQRLPGVAVILSSAFEPLSTMDGSTCRSDHSSPRYFPYSLPRPPRKPCIDLPPEQNPPRESSYSHCTGSFVSAGAQGFEPSGLRHQHGEFHRQSSSCYQVQPPWRPDVPGPRLEVLNNIEPREGSQLKLHKQWPEPQQKQHADEMRVGLQRIEPHRSNDERLKTTLNDGTDRSCLSYISLSKGSVPLFSNGPTPFRDALQTSIPATESTPWVHSQLPQQSPKYWQDSHPNPHRYQPGSRWHFSGSINQTNRTAFDHSDTYPSPRQQLSAFPPSISPPYSAVRSALPTIGHVPLTPHESTPDPLPEEKVTETYPSPPSTDRSFRQISSFAPLPLSLEDLVDPAPVKSDTVDDDVRMSGQILVGLAKGRTPVLGLGVGSDCPPTKMSSVTVSADETLNEAEAAGERDESEDGSESNDEIIPTTRTPSPMPVYRSAEATLTQLKRTKKRASTLPVSATSTATEPSFRRSWTRGLPSASGSVSTPVTKTASSSQIPIEPTAVTSSGSVGTSSSGSVGTSDRSTKSVTPKNSKRRTKKPKTKVSMENYDPEHPRPFGCDMCLERFLRKNDYVRHQRIHSGDKPYVCPICSTGFMRNDALLRHIDHTSVCAAQAPSREEYVFGLGGLKRRKSFSISTASESSHARNHKKRKV</sequence>
<dbReference type="GO" id="GO:0005667">
    <property type="term" value="C:transcription regulator complex"/>
    <property type="evidence" value="ECO:0007669"/>
    <property type="project" value="TreeGrafter"/>
</dbReference>
<dbReference type="PANTHER" id="PTHR14003">
    <property type="entry name" value="TRANSCRIPTIONAL REPRESSOR PROTEIN YY"/>
    <property type="match status" value="1"/>
</dbReference>
<evidence type="ECO:0000259" key="7">
    <source>
        <dbReference type="PROSITE" id="PS50157"/>
    </source>
</evidence>
<dbReference type="InterPro" id="IPR013087">
    <property type="entry name" value="Znf_C2H2_type"/>
</dbReference>
<name>A0A0F7SIQ0_PHARH</name>
<keyword evidence="1" id="KW-0479">Metal-binding</keyword>
<feature type="region of interest" description="Disordered" evidence="6">
    <location>
        <begin position="406"/>
        <end position="554"/>
    </location>
</feature>
<evidence type="ECO:0000256" key="5">
    <source>
        <dbReference type="PROSITE-ProRule" id="PRU00042"/>
    </source>
</evidence>
<dbReference type="SUPFAM" id="SSF57667">
    <property type="entry name" value="beta-beta-alpha zinc fingers"/>
    <property type="match status" value="1"/>
</dbReference>
<evidence type="ECO:0000313" key="8">
    <source>
        <dbReference type="EMBL" id="CDZ98831.1"/>
    </source>
</evidence>
<feature type="compositionally biased region" description="Low complexity" evidence="6">
    <location>
        <begin position="508"/>
        <end position="525"/>
    </location>
</feature>
<evidence type="ECO:0000256" key="3">
    <source>
        <dbReference type="ARBA" id="ARBA00022771"/>
    </source>
</evidence>
<keyword evidence="3 5" id="KW-0863">Zinc-finger</keyword>
<keyword evidence="4" id="KW-0862">Zinc</keyword>
<organism evidence="8">
    <name type="scientific">Phaffia rhodozyma</name>
    <name type="common">Yeast</name>
    <name type="synonym">Xanthophyllomyces dendrorhous</name>
    <dbReference type="NCBI Taxonomy" id="264483"/>
    <lineage>
        <taxon>Eukaryota</taxon>
        <taxon>Fungi</taxon>
        <taxon>Dikarya</taxon>
        <taxon>Basidiomycota</taxon>
        <taxon>Agaricomycotina</taxon>
        <taxon>Tremellomycetes</taxon>
        <taxon>Cystofilobasidiales</taxon>
        <taxon>Mrakiaceae</taxon>
        <taxon>Phaffia</taxon>
    </lineage>
</organism>
<dbReference type="GO" id="GO:0008270">
    <property type="term" value="F:zinc ion binding"/>
    <property type="evidence" value="ECO:0007669"/>
    <property type="project" value="UniProtKB-KW"/>
</dbReference>
<dbReference type="GO" id="GO:0000978">
    <property type="term" value="F:RNA polymerase II cis-regulatory region sequence-specific DNA binding"/>
    <property type="evidence" value="ECO:0007669"/>
    <property type="project" value="TreeGrafter"/>
</dbReference>
<dbReference type="PANTHER" id="PTHR14003:SF19">
    <property type="entry name" value="YY2 TRANSCRIPTION FACTOR"/>
    <property type="match status" value="1"/>
</dbReference>
<dbReference type="Gene3D" id="3.30.160.60">
    <property type="entry name" value="Classic Zinc Finger"/>
    <property type="match status" value="2"/>
</dbReference>
<feature type="region of interest" description="Disordered" evidence="6">
    <location>
        <begin position="304"/>
        <end position="330"/>
    </location>
</feature>
<accession>A0A0F7SIQ0</accession>
<dbReference type="PROSITE" id="PS00028">
    <property type="entry name" value="ZINC_FINGER_C2H2_1"/>
    <property type="match status" value="1"/>
</dbReference>
<dbReference type="InterPro" id="IPR036236">
    <property type="entry name" value="Znf_C2H2_sf"/>
</dbReference>
<evidence type="ECO:0000256" key="4">
    <source>
        <dbReference type="ARBA" id="ARBA00022833"/>
    </source>
</evidence>